<dbReference type="OrthoDB" id="108135at2"/>
<evidence type="ECO:0000313" key="5">
    <source>
        <dbReference type="Proteomes" id="UP000460626"/>
    </source>
</evidence>
<dbReference type="Gene3D" id="3.40.710.10">
    <property type="entry name" value="DD-peptidase/beta-lactamase superfamily"/>
    <property type="match status" value="1"/>
</dbReference>
<organism evidence="4 5">
    <name type="scientific">Aurantiacibacter arachoides</name>
    <dbReference type="NCBI Taxonomy" id="1850444"/>
    <lineage>
        <taxon>Bacteria</taxon>
        <taxon>Pseudomonadati</taxon>
        <taxon>Pseudomonadota</taxon>
        <taxon>Alphaproteobacteria</taxon>
        <taxon>Sphingomonadales</taxon>
        <taxon>Erythrobacteraceae</taxon>
        <taxon>Aurantiacibacter</taxon>
    </lineage>
</organism>
<protein>
    <submittedName>
        <fullName evidence="4">Serine hydrolase</fullName>
    </submittedName>
</protein>
<keyword evidence="5" id="KW-1185">Reference proteome</keyword>
<evidence type="ECO:0000256" key="2">
    <source>
        <dbReference type="SAM" id="SignalP"/>
    </source>
</evidence>
<feature type="chain" id="PRO_5032791755" evidence="2">
    <location>
        <begin position="21"/>
        <end position="423"/>
    </location>
</feature>
<feature type="domain" description="Beta-lactamase class A catalytic" evidence="3">
    <location>
        <begin position="141"/>
        <end position="301"/>
    </location>
</feature>
<dbReference type="SUPFAM" id="SSF56601">
    <property type="entry name" value="beta-lactamase/transpeptidase-like"/>
    <property type="match status" value="1"/>
</dbReference>
<feature type="signal peptide" evidence="2">
    <location>
        <begin position="1"/>
        <end position="20"/>
    </location>
</feature>
<dbReference type="GO" id="GO:0008800">
    <property type="term" value="F:beta-lactamase activity"/>
    <property type="evidence" value="ECO:0007669"/>
    <property type="project" value="UniProtKB-EC"/>
</dbReference>
<dbReference type="GO" id="GO:0046677">
    <property type="term" value="P:response to antibiotic"/>
    <property type="evidence" value="ECO:0007669"/>
    <property type="project" value="InterPro"/>
</dbReference>
<accession>A0A845A200</accession>
<dbReference type="InterPro" id="IPR000871">
    <property type="entry name" value="Beta-lactam_class-A"/>
</dbReference>
<dbReference type="InterPro" id="IPR012338">
    <property type="entry name" value="Beta-lactam/transpept-like"/>
</dbReference>
<comment type="catalytic activity">
    <reaction evidence="1">
        <text>a beta-lactam + H2O = a substituted beta-amino acid</text>
        <dbReference type="Rhea" id="RHEA:20401"/>
        <dbReference type="ChEBI" id="CHEBI:15377"/>
        <dbReference type="ChEBI" id="CHEBI:35627"/>
        <dbReference type="ChEBI" id="CHEBI:140347"/>
        <dbReference type="EC" id="3.5.2.6"/>
    </reaction>
</comment>
<comment type="caution">
    <text evidence="4">The sequence shown here is derived from an EMBL/GenBank/DDBJ whole genome shotgun (WGS) entry which is preliminary data.</text>
</comment>
<reference evidence="4 5" key="1">
    <citation type="submission" date="2019-12" db="EMBL/GenBank/DDBJ databases">
        <title>Genomic-based taxomic classification of the family Erythrobacteraceae.</title>
        <authorList>
            <person name="Xu L."/>
        </authorList>
    </citation>
    <scope>NUCLEOTIDE SEQUENCE [LARGE SCALE GENOMIC DNA]</scope>
    <source>
        <strain evidence="4 5">RC4-10-4</strain>
    </source>
</reference>
<dbReference type="PANTHER" id="PTHR35333:SF5">
    <property type="entry name" value="CONSERVED LIPOPROTEIN LPQF-RELATED"/>
    <property type="match status" value="1"/>
</dbReference>
<evidence type="ECO:0000259" key="3">
    <source>
        <dbReference type="Pfam" id="PF13354"/>
    </source>
</evidence>
<evidence type="ECO:0000313" key="4">
    <source>
        <dbReference type="EMBL" id="MXO93166.1"/>
    </source>
</evidence>
<dbReference type="PANTHER" id="PTHR35333">
    <property type="entry name" value="BETA-LACTAMASE"/>
    <property type="match status" value="1"/>
</dbReference>
<dbReference type="Pfam" id="PF13354">
    <property type="entry name" value="Beta-lactamase2"/>
    <property type="match status" value="1"/>
</dbReference>
<dbReference type="EMBL" id="WTYH01000001">
    <property type="protein sequence ID" value="MXO93166.1"/>
    <property type="molecule type" value="Genomic_DNA"/>
</dbReference>
<keyword evidence="2" id="KW-0732">Signal</keyword>
<dbReference type="InterPro" id="IPR045155">
    <property type="entry name" value="Beta-lactam_cat"/>
</dbReference>
<evidence type="ECO:0000256" key="1">
    <source>
        <dbReference type="ARBA" id="ARBA00001526"/>
    </source>
</evidence>
<name>A0A845A200_9SPHN</name>
<dbReference type="RefSeq" id="WP_131452468.1">
    <property type="nucleotide sequence ID" value="NZ_BMJK01000001.1"/>
</dbReference>
<proteinExistence type="predicted"/>
<dbReference type="GO" id="GO:0030655">
    <property type="term" value="P:beta-lactam antibiotic catabolic process"/>
    <property type="evidence" value="ECO:0007669"/>
    <property type="project" value="InterPro"/>
</dbReference>
<sequence length="423" mass="44498">MMFRVLAPLALIATPVAAHAQDVNQRAADIAAVMQGDASYAEVFDAAFTSQIAEPQFRALVDQLESQHGALVGVESIEPISATIANVSLRFERAIAAGVFQLATDPPYRVVGYRITGVTQTDDSAEALLADVQALPGAASILVTPLNGGPPLLSYNADRPLGLGSTFKLYVLSALARQIADGQHSWDEVVPLTVRSYPSGVTQSWPQGAPVTLHTLATLMISISDNTATDQLIAVVGREAVEAEVVASGHADPALLSPFMTTRELFVMKSASAQDRVDLIANYRAGDAATRRQILAGLAGTQRDLAAIEAAFSGNPVAIDVEWLASGQDVTNVMRRLAALDDPTAREIMAVNPAVSPAIASDFSYVGYKGGSEPGVLNMSWLLQDRDGAWKVATLGWNNPDATVDLPAFNALALRAVALAGGE</sequence>
<keyword evidence="4" id="KW-0378">Hydrolase</keyword>
<gene>
    <name evidence="4" type="ORF">GRI62_06035</name>
</gene>
<dbReference type="AlphaFoldDB" id="A0A845A200"/>
<dbReference type="Proteomes" id="UP000460626">
    <property type="component" value="Unassembled WGS sequence"/>
</dbReference>